<accession>A0A6H5H9W4</accession>
<evidence type="ECO:0000313" key="1">
    <source>
        <dbReference type="EMBL" id="CAB0013764.1"/>
    </source>
</evidence>
<reference evidence="1 2" key="1">
    <citation type="submission" date="2020-02" db="EMBL/GenBank/DDBJ databases">
        <authorList>
            <person name="Ferguson B K."/>
        </authorList>
    </citation>
    <scope>NUCLEOTIDE SEQUENCE [LARGE SCALE GENOMIC DNA]</scope>
</reference>
<name>A0A6H5H9W4_9HEMI</name>
<evidence type="ECO:0000313" key="2">
    <source>
        <dbReference type="Proteomes" id="UP000479000"/>
    </source>
</evidence>
<organism evidence="1 2">
    <name type="scientific">Nesidiocoris tenuis</name>
    <dbReference type="NCBI Taxonomy" id="355587"/>
    <lineage>
        <taxon>Eukaryota</taxon>
        <taxon>Metazoa</taxon>
        <taxon>Ecdysozoa</taxon>
        <taxon>Arthropoda</taxon>
        <taxon>Hexapoda</taxon>
        <taxon>Insecta</taxon>
        <taxon>Pterygota</taxon>
        <taxon>Neoptera</taxon>
        <taxon>Paraneoptera</taxon>
        <taxon>Hemiptera</taxon>
        <taxon>Heteroptera</taxon>
        <taxon>Panheteroptera</taxon>
        <taxon>Cimicomorpha</taxon>
        <taxon>Miridae</taxon>
        <taxon>Dicyphina</taxon>
        <taxon>Nesidiocoris</taxon>
    </lineage>
</organism>
<dbReference type="AlphaFoldDB" id="A0A6H5H9W4"/>
<dbReference type="EMBL" id="CADCXU010027013">
    <property type="protein sequence ID" value="CAB0013764.1"/>
    <property type="molecule type" value="Genomic_DNA"/>
</dbReference>
<proteinExistence type="predicted"/>
<dbReference type="Proteomes" id="UP000479000">
    <property type="component" value="Unassembled WGS sequence"/>
</dbReference>
<protein>
    <submittedName>
        <fullName evidence="1">Uncharacterized protein</fullName>
    </submittedName>
</protein>
<gene>
    <name evidence="1" type="ORF">NTEN_LOCUS18333</name>
</gene>
<keyword evidence="2" id="KW-1185">Reference proteome</keyword>
<sequence>MEVLCVSYSPLVSDLWYRHLIDVNQKSQCWHKIWDQIHDFGLISLLGIRLLSFKYTFNIYLYNTLQFTVAGRLRIEDGRVLALAASEARLISILETIFPQVLELASGQL</sequence>